<gene>
    <name evidence="2" type="ORF">LMG26411_00591</name>
</gene>
<organism evidence="2 3">
    <name type="scientific">Cupriavidus numazuensis</name>
    <dbReference type="NCBI Taxonomy" id="221992"/>
    <lineage>
        <taxon>Bacteria</taxon>
        <taxon>Pseudomonadati</taxon>
        <taxon>Pseudomonadota</taxon>
        <taxon>Betaproteobacteria</taxon>
        <taxon>Burkholderiales</taxon>
        <taxon>Burkholderiaceae</taxon>
        <taxon>Cupriavidus</taxon>
    </lineage>
</organism>
<evidence type="ECO:0008006" key="4">
    <source>
        <dbReference type="Google" id="ProtNLM"/>
    </source>
</evidence>
<feature type="compositionally biased region" description="Low complexity" evidence="1">
    <location>
        <begin position="20"/>
        <end position="39"/>
    </location>
</feature>
<evidence type="ECO:0000313" key="2">
    <source>
        <dbReference type="EMBL" id="CAG2132296.1"/>
    </source>
</evidence>
<evidence type="ECO:0000313" key="3">
    <source>
        <dbReference type="Proteomes" id="UP000672657"/>
    </source>
</evidence>
<dbReference type="PROSITE" id="PS51257">
    <property type="entry name" value="PROKAR_LIPOPROTEIN"/>
    <property type="match status" value="1"/>
</dbReference>
<dbReference type="EMBL" id="CAJPVI010000002">
    <property type="protein sequence ID" value="CAG2132296.1"/>
    <property type="molecule type" value="Genomic_DNA"/>
</dbReference>
<feature type="region of interest" description="Disordered" evidence="1">
    <location>
        <begin position="20"/>
        <end position="48"/>
    </location>
</feature>
<protein>
    <recommendedName>
        <fullName evidence="4">Lipoprotein</fullName>
    </recommendedName>
</protein>
<proteinExistence type="predicted"/>
<sequence length="177" mass="19467">MRQLLVIVVAVGLLGCQQKQSTPTSSAAPAGASAATVAKPDSHSQTERLPFPTWSEFKEENNFDTTGPLERRMIWQVYRDRVVPAVAAHQGLDAAELQRYFESKVPRPFEPAYAIRPTPRSFSGYDCTQDCSGHEAGYAWAEENGITDPDDCSGKSTSFIEGCQAYAEEQQEGETDE</sequence>
<keyword evidence="3" id="KW-1185">Reference proteome</keyword>
<reference evidence="2 3" key="1">
    <citation type="submission" date="2021-03" db="EMBL/GenBank/DDBJ databases">
        <authorList>
            <person name="Peeters C."/>
        </authorList>
    </citation>
    <scope>NUCLEOTIDE SEQUENCE [LARGE SCALE GENOMIC DNA]</scope>
    <source>
        <strain evidence="2 3">LMG 26411</strain>
    </source>
</reference>
<dbReference type="RefSeq" id="WP_211951807.1">
    <property type="nucleotide sequence ID" value="NZ_CAJPVI010000002.1"/>
</dbReference>
<evidence type="ECO:0000256" key="1">
    <source>
        <dbReference type="SAM" id="MobiDB-lite"/>
    </source>
</evidence>
<accession>A0ABM8TB66</accession>
<name>A0ABM8TB66_9BURK</name>
<dbReference type="Proteomes" id="UP000672657">
    <property type="component" value="Unassembled WGS sequence"/>
</dbReference>
<comment type="caution">
    <text evidence="2">The sequence shown here is derived from an EMBL/GenBank/DDBJ whole genome shotgun (WGS) entry which is preliminary data.</text>
</comment>